<dbReference type="InterPro" id="IPR029058">
    <property type="entry name" value="AB_hydrolase_fold"/>
</dbReference>
<evidence type="ECO:0000313" key="2">
    <source>
        <dbReference type="EMBL" id="QDU83280.1"/>
    </source>
</evidence>
<dbReference type="PANTHER" id="PTHR43194">
    <property type="entry name" value="HYDROLASE ALPHA/BETA FOLD FAMILY"/>
    <property type="match status" value="1"/>
</dbReference>
<dbReference type="EMBL" id="CP036290">
    <property type="protein sequence ID" value="QDU83280.1"/>
    <property type="molecule type" value="Genomic_DNA"/>
</dbReference>
<feature type="domain" description="AB hydrolase-1" evidence="1">
    <location>
        <begin position="82"/>
        <end position="313"/>
    </location>
</feature>
<gene>
    <name evidence="2" type="ORF">Pla163_03780</name>
</gene>
<evidence type="ECO:0000259" key="1">
    <source>
        <dbReference type="Pfam" id="PF12697"/>
    </source>
</evidence>
<name>A0A518CVP1_9BACT</name>
<dbReference type="InterPro" id="IPR000073">
    <property type="entry name" value="AB_hydrolase_1"/>
</dbReference>
<keyword evidence="2" id="KW-0378">Hydrolase</keyword>
<dbReference type="Pfam" id="PF12697">
    <property type="entry name" value="Abhydrolase_6"/>
    <property type="match status" value="1"/>
</dbReference>
<dbReference type="InterPro" id="IPR050228">
    <property type="entry name" value="Carboxylesterase_BioH"/>
</dbReference>
<dbReference type="OrthoDB" id="9773293at2"/>
<evidence type="ECO:0000313" key="3">
    <source>
        <dbReference type="Proteomes" id="UP000319342"/>
    </source>
</evidence>
<accession>A0A518CVP1</accession>
<reference evidence="2 3" key="1">
    <citation type="submission" date="2019-02" db="EMBL/GenBank/DDBJ databases">
        <title>Deep-cultivation of Planctomycetes and their phenomic and genomic characterization uncovers novel biology.</title>
        <authorList>
            <person name="Wiegand S."/>
            <person name="Jogler M."/>
            <person name="Boedeker C."/>
            <person name="Pinto D."/>
            <person name="Vollmers J."/>
            <person name="Rivas-Marin E."/>
            <person name="Kohn T."/>
            <person name="Peeters S.H."/>
            <person name="Heuer A."/>
            <person name="Rast P."/>
            <person name="Oberbeckmann S."/>
            <person name="Bunk B."/>
            <person name="Jeske O."/>
            <person name="Meyerdierks A."/>
            <person name="Storesund J.E."/>
            <person name="Kallscheuer N."/>
            <person name="Luecker S."/>
            <person name="Lage O.M."/>
            <person name="Pohl T."/>
            <person name="Merkel B.J."/>
            <person name="Hornburger P."/>
            <person name="Mueller R.-W."/>
            <person name="Bruemmer F."/>
            <person name="Labrenz M."/>
            <person name="Spormann A.M."/>
            <person name="Op den Camp H."/>
            <person name="Overmann J."/>
            <person name="Amann R."/>
            <person name="Jetten M.S.M."/>
            <person name="Mascher T."/>
            <person name="Medema M.H."/>
            <person name="Devos D.P."/>
            <person name="Kaster A.-K."/>
            <person name="Ovreas L."/>
            <person name="Rohde M."/>
            <person name="Galperin M.Y."/>
            <person name="Jogler C."/>
        </authorList>
    </citation>
    <scope>NUCLEOTIDE SEQUENCE [LARGE SCALE GENOMIC DNA]</scope>
    <source>
        <strain evidence="2 3">Pla163</strain>
    </source>
</reference>
<dbReference type="SUPFAM" id="SSF53474">
    <property type="entry name" value="alpha/beta-Hydrolases"/>
    <property type="match status" value="1"/>
</dbReference>
<proteinExistence type="predicted"/>
<dbReference type="Proteomes" id="UP000319342">
    <property type="component" value="Chromosome"/>
</dbReference>
<sequence>MHRRLSRSFAADCAPRAVQRDSYARPVARLAALCVLATLVACDHSRPGQEPAAPDTVIERVEHDGQLLAVHVREASESRACIVLVHGMTWSAVPDFDLAVEGEELSFMEGLVARGVNCYALDLRGYGATARDADGFNDPDEASADLLAVVDWVTEREGCRPTVMGWSLGSWVAQLAAQRAPEPMAGLVLYGWPGDERDFEAFPTADDPQRIPTTAEDARSDFITPDAISERAIAGFVRAALATDPVRMDWSDWSTFEELDAARVTVPTLVLRGALDPIAESRPAVELFIGLEQDQLTEVVVPGCDHAAHLERGRSECLDAVAAHAITWSRPAKPQARPGRRIVR</sequence>
<dbReference type="AlphaFoldDB" id="A0A518CVP1"/>
<organism evidence="2 3">
    <name type="scientific">Rohdeia mirabilis</name>
    <dbReference type="NCBI Taxonomy" id="2528008"/>
    <lineage>
        <taxon>Bacteria</taxon>
        <taxon>Pseudomonadati</taxon>
        <taxon>Planctomycetota</taxon>
        <taxon>Planctomycetia</taxon>
        <taxon>Planctomycetia incertae sedis</taxon>
        <taxon>Rohdeia</taxon>
    </lineage>
</organism>
<dbReference type="PANTHER" id="PTHR43194:SF2">
    <property type="entry name" value="PEROXISOMAL MEMBRANE PROTEIN LPX1"/>
    <property type="match status" value="1"/>
</dbReference>
<protein>
    <submittedName>
        <fullName evidence="2">Alpha/beta hydrolase family protein</fullName>
    </submittedName>
</protein>
<dbReference type="GO" id="GO:0016787">
    <property type="term" value="F:hydrolase activity"/>
    <property type="evidence" value="ECO:0007669"/>
    <property type="project" value="UniProtKB-KW"/>
</dbReference>
<keyword evidence="3" id="KW-1185">Reference proteome</keyword>
<dbReference type="Gene3D" id="3.40.50.1820">
    <property type="entry name" value="alpha/beta hydrolase"/>
    <property type="match status" value="1"/>
</dbReference>